<organism evidence="2 4">
    <name type="scientific">Superficieibacter electus</name>
    <dbReference type="NCBI Taxonomy" id="2022662"/>
    <lineage>
        <taxon>Bacteria</taxon>
        <taxon>Pseudomonadati</taxon>
        <taxon>Pseudomonadota</taxon>
        <taxon>Gammaproteobacteria</taxon>
        <taxon>Enterobacterales</taxon>
        <taxon>Enterobacteriaceae</taxon>
        <taxon>Superficieibacter</taxon>
    </lineage>
</organism>
<dbReference type="Proteomes" id="UP000237073">
    <property type="component" value="Unassembled WGS sequence"/>
</dbReference>
<gene>
    <name evidence="2" type="ORF">CHU32_14720</name>
    <name evidence="1" type="ORF">CHU33_15430</name>
</gene>
<dbReference type="EMBL" id="PQGE01000013">
    <property type="protein sequence ID" value="POP43621.1"/>
    <property type="molecule type" value="Genomic_DNA"/>
</dbReference>
<protein>
    <submittedName>
        <fullName evidence="2">Uncharacterized protein</fullName>
    </submittedName>
</protein>
<reference evidence="3 4" key="1">
    <citation type="submission" date="2018-01" db="EMBL/GenBank/DDBJ databases">
        <title>Superficieibacter electus gen. nov., sp. nov., an extended-spectrum beta-lactamase possessing member of the Enterobacteriaceae family, isolated from intensive care unit surfaces.</title>
        <authorList>
            <person name="Potter R.F."/>
            <person name="D'Souza A.W."/>
        </authorList>
    </citation>
    <scope>NUCLEOTIDE SEQUENCE [LARGE SCALE GENOMIC DNA]</scope>
    <source>
        <strain evidence="2 4">BP-1</strain>
        <strain evidence="1 3">BP-2</strain>
    </source>
</reference>
<dbReference type="EMBL" id="PQGD01000011">
    <property type="protein sequence ID" value="POP48089.1"/>
    <property type="molecule type" value="Genomic_DNA"/>
</dbReference>
<name>A0A2P5GNH1_9ENTR</name>
<dbReference type="AlphaFoldDB" id="A0A2P5GNH1"/>
<proteinExistence type="predicted"/>
<dbReference type="Proteomes" id="UP000247005">
    <property type="component" value="Unassembled WGS sequence"/>
</dbReference>
<evidence type="ECO:0000313" key="1">
    <source>
        <dbReference type="EMBL" id="POP43621.1"/>
    </source>
</evidence>
<keyword evidence="3" id="KW-1185">Reference proteome</keyword>
<evidence type="ECO:0000313" key="4">
    <source>
        <dbReference type="Proteomes" id="UP000247005"/>
    </source>
</evidence>
<evidence type="ECO:0000313" key="2">
    <source>
        <dbReference type="EMBL" id="POP48089.1"/>
    </source>
</evidence>
<accession>A0A2P5GNH1</accession>
<sequence>MLFFDDAALTGATDCIRRRPDKRSAIRHHSLPHINNRTLFTHSDQFCFTLTYALRNLTYA</sequence>
<evidence type="ECO:0000313" key="3">
    <source>
        <dbReference type="Proteomes" id="UP000237073"/>
    </source>
</evidence>
<comment type="caution">
    <text evidence="2">The sequence shown here is derived from an EMBL/GenBank/DDBJ whole genome shotgun (WGS) entry which is preliminary data.</text>
</comment>